<name>A0A6J5H2D6_9BURK</name>
<dbReference type="Pfam" id="PF13609">
    <property type="entry name" value="Porin_4"/>
    <property type="match status" value="1"/>
</dbReference>
<dbReference type="InterPro" id="IPR002299">
    <property type="entry name" value="Porin_Neis"/>
</dbReference>
<dbReference type="RefSeq" id="WP_175166182.1">
    <property type="nucleotide sequence ID" value="NZ_CADIKI010000036.1"/>
</dbReference>
<evidence type="ECO:0000259" key="12">
    <source>
        <dbReference type="Pfam" id="PF13609"/>
    </source>
</evidence>
<keyword evidence="5" id="KW-0812">Transmembrane</keyword>
<evidence type="ECO:0000256" key="4">
    <source>
        <dbReference type="ARBA" id="ARBA00022452"/>
    </source>
</evidence>
<protein>
    <recommendedName>
        <fullName evidence="12">Porin domain-containing protein</fullName>
    </recommendedName>
</protein>
<keyword evidence="7" id="KW-0406">Ion transport</keyword>
<keyword evidence="14" id="KW-1185">Reference proteome</keyword>
<keyword evidence="6 11" id="KW-0732">Signal</keyword>
<dbReference type="GO" id="GO:0006811">
    <property type="term" value="P:monoatomic ion transport"/>
    <property type="evidence" value="ECO:0007669"/>
    <property type="project" value="UniProtKB-KW"/>
</dbReference>
<keyword evidence="4" id="KW-1134">Transmembrane beta strand</keyword>
<feature type="chain" id="PRO_5026921674" description="Porin domain-containing protein" evidence="11">
    <location>
        <begin position="22"/>
        <end position="354"/>
    </location>
</feature>
<sequence>MKKTILACVLASTAVSSYAQSSNTIYGIIDTGVAYINNQAGHSNLFMESGWDSANRFGFKGNEDLGGGYSAIYQLEGGFNSSTGTASGGLMFGRWAYVGVKSPYGTLTFGRQYDFMSPYLFADSNMEYQSLWAGQFNDSNRIAGEWVNNAAAWQSPVIAGLKVGLMYGFSNAAGAINGTSGSPRTVSAGARYTRGRLGIDFAFTKSNGSGASIAQSLYGATDSRAMGLGARYAFDRVTVYGNISSSYYNGIKGGLHQSIQGAELGVQTKVTPSFFVIPGMSLTRVEGKGSGQFNLATDYILSKRTDIRTGVFYAHSFNNRFRPALLPSLNLSTGVGASTSVNQVGVHVALRTRF</sequence>
<feature type="domain" description="Porin" evidence="12">
    <location>
        <begin position="9"/>
        <end position="313"/>
    </location>
</feature>
<dbReference type="SUPFAM" id="SSF56935">
    <property type="entry name" value="Porins"/>
    <property type="match status" value="1"/>
</dbReference>
<accession>A0A6J5H2D6</accession>
<dbReference type="AlphaFoldDB" id="A0A6J5H2D6"/>
<evidence type="ECO:0000256" key="9">
    <source>
        <dbReference type="ARBA" id="ARBA00023136"/>
    </source>
</evidence>
<dbReference type="GO" id="GO:0009279">
    <property type="term" value="C:cell outer membrane"/>
    <property type="evidence" value="ECO:0007669"/>
    <property type="project" value="UniProtKB-SubCell"/>
</dbReference>
<dbReference type="PANTHER" id="PTHR34501:SF9">
    <property type="entry name" value="MAJOR OUTER MEMBRANE PROTEIN P.IA"/>
    <property type="match status" value="1"/>
</dbReference>
<evidence type="ECO:0000256" key="2">
    <source>
        <dbReference type="ARBA" id="ARBA00011233"/>
    </source>
</evidence>
<dbReference type="GO" id="GO:0046930">
    <property type="term" value="C:pore complex"/>
    <property type="evidence" value="ECO:0007669"/>
    <property type="project" value="UniProtKB-KW"/>
</dbReference>
<dbReference type="GO" id="GO:0015288">
    <property type="term" value="F:porin activity"/>
    <property type="evidence" value="ECO:0007669"/>
    <property type="project" value="UniProtKB-KW"/>
</dbReference>
<dbReference type="InterPro" id="IPR023614">
    <property type="entry name" value="Porin_dom_sf"/>
</dbReference>
<dbReference type="InterPro" id="IPR033900">
    <property type="entry name" value="Gram_neg_porin_domain"/>
</dbReference>
<evidence type="ECO:0000256" key="11">
    <source>
        <dbReference type="SAM" id="SignalP"/>
    </source>
</evidence>
<evidence type="ECO:0000256" key="1">
    <source>
        <dbReference type="ARBA" id="ARBA00004571"/>
    </source>
</evidence>
<comment type="subunit">
    <text evidence="2">Homotrimer.</text>
</comment>
<keyword evidence="3" id="KW-0813">Transport</keyword>
<organism evidence="13 14">
    <name type="scientific">Paraburkholderia fynbosensis</name>
    <dbReference type="NCBI Taxonomy" id="1200993"/>
    <lineage>
        <taxon>Bacteria</taxon>
        <taxon>Pseudomonadati</taxon>
        <taxon>Pseudomonadota</taxon>
        <taxon>Betaproteobacteria</taxon>
        <taxon>Burkholderiales</taxon>
        <taxon>Burkholderiaceae</taxon>
        <taxon>Paraburkholderia</taxon>
    </lineage>
</organism>
<evidence type="ECO:0000256" key="3">
    <source>
        <dbReference type="ARBA" id="ARBA00022448"/>
    </source>
</evidence>
<dbReference type="EMBL" id="CADIKI010000036">
    <property type="protein sequence ID" value="CAB3810462.1"/>
    <property type="molecule type" value="Genomic_DNA"/>
</dbReference>
<keyword evidence="10" id="KW-0998">Cell outer membrane</keyword>
<evidence type="ECO:0000256" key="10">
    <source>
        <dbReference type="ARBA" id="ARBA00023237"/>
    </source>
</evidence>
<evidence type="ECO:0000256" key="8">
    <source>
        <dbReference type="ARBA" id="ARBA00023114"/>
    </source>
</evidence>
<evidence type="ECO:0000256" key="5">
    <source>
        <dbReference type="ARBA" id="ARBA00022692"/>
    </source>
</evidence>
<comment type="subcellular location">
    <subcellularLocation>
        <location evidence="1">Cell outer membrane</location>
        <topology evidence="1">Multi-pass membrane protein</topology>
    </subcellularLocation>
</comment>
<evidence type="ECO:0000313" key="13">
    <source>
        <dbReference type="EMBL" id="CAB3810462.1"/>
    </source>
</evidence>
<dbReference type="Proteomes" id="UP000494252">
    <property type="component" value="Unassembled WGS sequence"/>
</dbReference>
<keyword evidence="8" id="KW-0626">Porin</keyword>
<evidence type="ECO:0000256" key="6">
    <source>
        <dbReference type="ARBA" id="ARBA00022729"/>
    </source>
</evidence>
<evidence type="ECO:0000313" key="14">
    <source>
        <dbReference type="Proteomes" id="UP000494252"/>
    </source>
</evidence>
<evidence type="ECO:0000256" key="7">
    <source>
        <dbReference type="ARBA" id="ARBA00023065"/>
    </source>
</evidence>
<keyword evidence="9" id="KW-0472">Membrane</keyword>
<feature type="signal peptide" evidence="11">
    <location>
        <begin position="1"/>
        <end position="21"/>
    </location>
</feature>
<dbReference type="InterPro" id="IPR050298">
    <property type="entry name" value="Gram-neg_bact_OMP"/>
</dbReference>
<reference evidence="13 14" key="1">
    <citation type="submission" date="2020-04" db="EMBL/GenBank/DDBJ databases">
        <authorList>
            <person name="De Canck E."/>
        </authorList>
    </citation>
    <scope>NUCLEOTIDE SEQUENCE [LARGE SCALE GENOMIC DNA]</scope>
    <source>
        <strain evidence="13 14">LMG 27177</strain>
    </source>
</reference>
<dbReference type="Gene3D" id="2.40.160.10">
    <property type="entry name" value="Porin"/>
    <property type="match status" value="1"/>
</dbReference>
<proteinExistence type="predicted"/>
<dbReference type="PANTHER" id="PTHR34501">
    <property type="entry name" value="PROTEIN YDDL-RELATED"/>
    <property type="match status" value="1"/>
</dbReference>
<dbReference type="PRINTS" id="PR00184">
    <property type="entry name" value="NEISSPPORIN"/>
</dbReference>
<dbReference type="CDD" id="cd00342">
    <property type="entry name" value="gram_neg_porins"/>
    <property type="match status" value="1"/>
</dbReference>
<gene>
    <name evidence="13" type="ORF">LMG27177_07223</name>
</gene>